<dbReference type="RefSeq" id="WP_224033105.1">
    <property type="nucleotide sequence ID" value="NZ_AP024849.1"/>
</dbReference>
<accession>A0ABM7T6Y5</accession>
<evidence type="ECO:0000256" key="1">
    <source>
        <dbReference type="SAM" id="Coils"/>
    </source>
</evidence>
<dbReference type="SUPFAM" id="SSF89372">
    <property type="entry name" value="Fucose-specific lectin"/>
    <property type="match status" value="1"/>
</dbReference>
<protein>
    <submittedName>
        <fullName evidence="2">Uncharacterized protein</fullName>
    </submittedName>
</protein>
<evidence type="ECO:0000313" key="3">
    <source>
        <dbReference type="Proteomes" id="UP000824633"/>
    </source>
</evidence>
<sequence>MTAQRNLYTIKQSDGTTWKFSFKEDAGIIYKLLKENTWSEHYTLAKEASKIFSVTLLPNDSINVFYQDFDGTIMLSKYDGNQWIKQGILTNEKNEIFSIYFKTAINENKIQVIFSIFNKENNTATLFHQILDEKNNLSSPKVIDKIKYDYDYDVPFILYSPDNKELFIMYQRFVDNHEIGYKSFDKDNEKWSDFKLIDTSKYPFKDYCAIMFNEILHALYIKKEENIDSLNYVHGNHSNFKNNELFKGMNIESCLIFIIYGQIWCFGIDNNKIYSSFSIDNGNNFSTPPYEQSINSPNVFKSIYISNEPEERNGILGNEIYLTNDDTLQYLIFSILYPYIGDNKKSNSYLSHIKYYMTEIYLKVLSYEKTSRSKEEEIVQFKHELEEQKVETLLYKTKFEEINKSNNEFIDLTNQLNTKVNLLQESLTDKEENLKLLQNINKEKEEEILSSKDNSSENINLLQESLIDKEEKLNLLQNMNKEKEEEILLLKNNLSQNVNLLQKILIDRNQKLKVIEKINFEKVKELIALKGELNQEDNKILFLISEIKKLKAIIRIMYTKNYKRHNIY</sequence>
<name>A0ABM7T6Y5_9CLOT</name>
<organism evidence="2 3">
    <name type="scientific">Clostridium gelidum</name>
    <dbReference type="NCBI Taxonomy" id="704125"/>
    <lineage>
        <taxon>Bacteria</taxon>
        <taxon>Bacillati</taxon>
        <taxon>Bacillota</taxon>
        <taxon>Clostridia</taxon>
        <taxon>Eubacteriales</taxon>
        <taxon>Clostridiaceae</taxon>
        <taxon>Clostridium</taxon>
    </lineage>
</organism>
<proteinExistence type="predicted"/>
<dbReference type="Gene3D" id="2.120.10.70">
    <property type="entry name" value="Fucose-specific lectin"/>
    <property type="match status" value="1"/>
</dbReference>
<reference evidence="3" key="1">
    <citation type="submission" date="2021-07" db="EMBL/GenBank/DDBJ databases">
        <title>Complete genome sequencing of a Clostridium isolate.</title>
        <authorList>
            <person name="Ueki A."/>
            <person name="Tonouchi A."/>
        </authorList>
    </citation>
    <scope>NUCLEOTIDE SEQUENCE [LARGE SCALE GENOMIC DNA]</scope>
    <source>
        <strain evidence="3">C5S11</strain>
    </source>
</reference>
<keyword evidence="3" id="KW-1185">Reference proteome</keyword>
<evidence type="ECO:0000313" key="2">
    <source>
        <dbReference type="EMBL" id="BCZ46690.1"/>
    </source>
</evidence>
<feature type="coiled-coil region" evidence="1">
    <location>
        <begin position="371"/>
        <end position="493"/>
    </location>
</feature>
<dbReference type="Proteomes" id="UP000824633">
    <property type="component" value="Chromosome"/>
</dbReference>
<dbReference type="EMBL" id="AP024849">
    <property type="protein sequence ID" value="BCZ46690.1"/>
    <property type="molecule type" value="Genomic_DNA"/>
</dbReference>
<gene>
    <name evidence="2" type="ORF">psyc5s11_27570</name>
</gene>
<keyword evidence="1" id="KW-0175">Coiled coil</keyword>